<dbReference type="NCBIfam" id="TIGR00756">
    <property type="entry name" value="PPR"/>
    <property type="match status" value="1"/>
</dbReference>
<protein>
    <recommendedName>
        <fullName evidence="6">Pentatricopeptide repeat-containing protein</fullName>
    </recommendedName>
</protein>
<keyword evidence="2" id="KW-0809">Transit peptide</keyword>
<dbReference type="PANTHER" id="PTHR47926">
    <property type="entry name" value="PENTATRICOPEPTIDE REPEAT-CONTAINING PROTEIN"/>
    <property type="match status" value="1"/>
</dbReference>
<dbReference type="Pfam" id="PF13041">
    <property type="entry name" value="PPR_2"/>
    <property type="match status" value="1"/>
</dbReference>
<dbReference type="GO" id="GO:0003723">
    <property type="term" value="F:RNA binding"/>
    <property type="evidence" value="ECO:0007669"/>
    <property type="project" value="InterPro"/>
</dbReference>
<evidence type="ECO:0000313" key="5">
    <source>
        <dbReference type="Proteomes" id="UP001054889"/>
    </source>
</evidence>
<reference evidence="4" key="2">
    <citation type="submission" date="2021-12" db="EMBL/GenBank/DDBJ databases">
        <title>Resequencing data analysis of finger millet.</title>
        <authorList>
            <person name="Hatakeyama M."/>
            <person name="Aluri S."/>
            <person name="Balachadran M.T."/>
            <person name="Sivarajan S.R."/>
            <person name="Poveda L."/>
            <person name="Shimizu-Inatsugi R."/>
            <person name="Schlapbach R."/>
            <person name="Sreeman S.M."/>
            <person name="Shimizu K.K."/>
        </authorList>
    </citation>
    <scope>NUCLEOTIDE SEQUENCE</scope>
</reference>
<feature type="repeat" description="PPR" evidence="3">
    <location>
        <begin position="66"/>
        <end position="100"/>
    </location>
</feature>
<dbReference type="PANTHER" id="PTHR47926:SF411">
    <property type="entry name" value="PENTATRICOPEPTIDE REPEAT-CONTAINING PROTEIN"/>
    <property type="match status" value="1"/>
</dbReference>
<reference evidence="4" key="1">
    <citation type="journal article" date="2018" name="DNA Res.">
        <title>Multiple hybrid de novo genome assembly of finger millet, an orphan allotetraploid crop.</title>
        <authorList>
            <person name="Hatakeyama M."/>
            <person name="Aluri S."/>
            <person name="Balachadran M.T."/>
            <person name="Sivarajan S.R."/>
            <person name="Patrignani A."/>
            <person name="Gruter S."/>
            <person name="Poveda L."/>
            <person name="Shimizu-Inatsugi R."/>
            <person name="Baeten J."/>
            <person name="Francoijs K.J."/>
            <person name="Nataraja K.N."/>
            <person name="Reddy Y.A.N."/>
            <person name="Phadnis S."/>
            <person name="Ravikumar R.L."/>
            <person name="Schlapbach R."/>
            <person name="Sreeman S.M."/>
            <person name="Shimizu K.K."/>
        </authorList>
    </citation>
    <scope>NUCLEOTIDE SEQUENCE</scope>
</reference>
<keyword evidence="1" id="KW-0677">Repeat</keyword>
<evidence type="ECO:0000256" key="1">
    <source>
        <dbReference type="ARBA" id="ARBA00022737"/>
    </source>
</evidence>
<dbReference type="GO" id="GO:0009451">
    <property type="term" value="P:RNA modification"/>
    <property type="evidence" value="ECO:0007669"/>
    <property type="project" value="InterPro"/>
</dbReference>
<sequence length="185" mass="20603">MSSLCSALKACAEEKALRFGKQLHGAVVKKLCKEDIHVGSALVTMYARCSQVFDAQAVFDRMPRRNTITWTSMISGYAQSGYGEKAIMLFQAMPERDAVAWTAMISGYNSLGHNVKAFKSLDEMLWDGVTPNTYTYSSALKACARLEALRDGRRIHGVVNKTQAFSNVFVGCSLIDMYIYEVWKS</sequence>
<dbReference type="Pfam" id="PF01535">
    <property type="entry name" value="PPR"/>
    <property type="match status" value="2"/>
</dbReference>
<dbReference type="InterPro" id="IPR011990">
    <property type="entry name" value="TPR-like_helical_dom_sf"/>
</dbReference>
<evidence type="ECO:0000313" key="4">
    <source>
        <dbReference type="EMBL" id="GJN07230.1"/>
    </source>
</evidence>
<organism evidence="4 5">
    <name type="scientific">Eleusine coracana subsp. coracana</name>
    <dbReference type="NCBI Taxonomy" id="191504"/>
    <lineage>
        <taxon>Eukaryota</taxon>
        <taxon>Viridiplantae</taxon>
        <taxon>Streptophyta</taxon>
        <taxon>Embryophyta</taxon>
        <taxon>Tracheophyta</taxon>
        <taxon>Spermatophyta</taxon>
        <taxon>Magnoliopsida</taxon>
        <taxon>Liliopsida</taxon>
        <taxon>Poales</taxon>
        <taxon>Poaceae</taxon>
        <taxon>PACMAD clade</taxon>
        <taxon>Chloridoideae</taxon>
        <taxon>Cynodonteae</taxon>
        <taxon>Eleusininae</taxon>
        <taxon>Eleusine</taxon>
    </lineage>
</organism>
<dbReference type="EMBL" id="BQKI01000013">
    <property type="protein sequence ID" value="GJN07230.1"/>
    <property type="molecule type" value="Genomic_DNA"/>
</dbReference>
<dbReference type="Proteomes" id="UP001054889">
    <property type="component" value="Unassembled WGS sequence"/>
</dbReference>
<dbReference type="InterPro" id="IPR046960">
    <property type="entry name" value="PPR_At4g14850-like_plant"/>
</dbReference>
<evidence type="ECO:0000256" key="3">
    <source>
        <dbReference type="PROSITE-ProRule" id="PRU00708"/>
    </source>
</evidence>
<keyword evidence="5" id="KW-1185">Reference proteome</keyword>
<dbReference type="FunFam" id="1.25.40.10:FF:000442">
    <property type="entry name" value="Pentatricopeptide repeat-containing protein At3g49710"/>
    <property type="match status" value="1"/>
</dbReference>
<comment type="caution">
    <text evidence="4">The sequence shown here is derived from an EMBL/GenBank/DDBJ whole genome shotgun (WGS) entry which is preliminary data.</text>
</comment>
<evidence type="ECO:0008006" key="6">
    <source>
        <dbReference type="Google" id="ProtNLM"/>
    </source>
</evidence>
<proteinExistence type="predicted"/>
<accession>A0AAV5DAG5</accession>
<dbReference type="InterPro" id="IPR002885">
    <property type="entry name" value="PPR_rpt"/>
</dbReference>
<evidence type="ECO:0000256" key="2">
    <source>
        <dbReference type="ARBA" id="ARBA00022946"/>
    </source>
</evidence>
<dbReference type="AlphaFoldDB" id="A0AAV5DAG5"/>
<name>A0AAV5DAG5_ELECO</name>
<gene>
    <name evidence="4" type="primary">ga25044</name>
    <name evidence="4" type="ORF">PR202_ga25044</name>
</gene>
<dbReference type="PROSITE" id="PS51375">
    <property type="entry name" value="PPR"/>
    <property type="match status" value="1"/>
</dbReference>
<dbReference type="Gene3D" id="1.25.40.10">
    <property type="entry name" value="Tetratricopeptide repeat domain"/>
    <property type="match status" value="2"/>
</dbReference>